<name>A0ABY5VRC4_9ACTN</name>
<organism evidence="1 2">
    <name type="scientific">Dactylosporangium fulvum</name>
    <dbReference type="NCBI Taxonomy" id="53359"/>
    <lineage>
        <taxon>Bacteria</taxon>
        <taxon>Bacillati</taxon>
        <taxon>Actinomycetota</taxon>
        <taxon>Actinomycetes</taxon>
        <taxon>Micromonosporales</taxon>
        <taxon>Micromonosporaceae</taxon>
        <taxon>Dactylosporangium</taxon>
    </lineage>
</organism>
<keyword evidence="2" id="KW-1185">Reference proteome</keyword>
<accession>A0ABY5VRC4</accession>
<evidence type="ECO:0000313" key="1">
    <source>
        <dbReference type="EMBL" id="UWP79737.1"/>
    </source>
</evidence>
<gene>
    <name evidence="1" type="ORF">Dfulv_31840</name>
</gene>
<reference evidence="1" key="1">
    <citation type="submission" date="2021-04" db="EMBL/GenBank/DDBJ databases">
        <authorList>
            <person name="Hartkoorn R.C."/>
            <person name="Beaudoing E."/>
            <person name="Hot D."/>
        </authorList>
    </citation>
    <scope>NUCLEOTIDE SEQUENCE</scope>
    <source>
        <strain evidence="1">NRRL B-16292</strain>
    </source>
</reference>
<proteinExistence type="predicted"/>
<evidence type="ECO:0000313" key="2">
    <source>
        <dbReference type="Proteomes" id="UP001059617"/>
    </source>
</evidence>
<dbReference type="RefSeq" id="WP_259857495.1">
    <property type="nucleotide sequence ID" value="NZ_BAAAST010000001.1"/>
</dbReference>
<dbReference type="EMBL" id="CP073720">
    <property type="protein sequence ID" value="UWP79737.1"/>
    <property type="molecule type" value="Genomic_DNA"/>
</dbReference>
<dbReference type="Proteomes" id="UP001059617">
    <property type="component" value="Chromosome"/>
</dbReference>
<dbReference type="SUPFAM" id="SSF53597">
    <property type="entry name" value="Dihydrofolate reductase-like"/>
    <property type="match status" value="1"/>
</dbReference>
<sequence length="66" mass="7629">MPTTTDRQLIVSTFATLDEIRTWVHPVVRGRGEPIFAGWPETRWRLAWWSSLPKGVMILAHRPESS</sequence>
<dbReference type="InterPro" id="IPR024072">
    <property type="entry name" value="DHFR-like_dom_sf"/>
</dbReference>
<protein>
    <submittedName>
        <fullName evidence="1">Uncharacterized protein</fullName>
    </submittedName>
</protein>
<reference evidence="1" key="2">
    <citation type="submission" date="2022-09" db="EMBL/GenBank/DDBJ databases">
        <title>Biosynthetic gene clusters of Dactylosporangioum fulvum.</title>
        <authorList>
            <person name="Caradec T."/>
        </authorList>
    </citation>
    <scope>NUCLEOTIDE SEQUENCE</scope>
    <source>
        <strain evidence="1">NRRL B-16292</strain>
    </source>
</reference>